<dbReference type="InterPro" id="IPR005570">
    <property type="entry name" value="RPABC3"/>
</dbReference>
<proteinExistence type="inferred from homology"/>
<sequence length="174" mass="19742">MDNKKDFIFSDNFFVKEIDKDGKKFDRGKIGARSESFNVELTLDVNSELFPVDHSDRLVLAITSTLLPPSAKKAALKIREDYDANMSEPNQNDLEQQRKESDVSWRSIISGAESSIADQFDYVMYGKIYRFDDSIGSKVSVFFSFGGLLMCLEGDYSPLQNFTVGECVYLLLKK</sequence>
<evidence type="ECO:0000313" key="5">
    <source>
        <dbReference type="Proteomes" id="UP000245609"/>
    </source>
</evidence>
<dbReference type="GO" id="GO:0005736">
    <property type="term" value="C:RNA polymerase I complex"/>
    <property type="evidence" value="ECO:0007669"/>
    <property type="project" value="TreeGrafter"/>
</dbReference>
<keyword evidence="5" id="KW-1185">Reference proteome</keyword>
<gene>
    <name evidence="4" type="ORF">BB560_000560</name>
</gene>
<dbReference type="EMBL" id="MBFS01000063">
    <property type="protein sequence ID" value="PVV04922.1"/>
    <property type="molecule type" value="Genomic_DNA"/>
</dbReference>
<dbReference type="PANTHER" id="PTHR10917">
    <property type="entry name" value="DNA-DIRECTED RNA POLYMERASES I, II, AND III SUBUNIT RPABC3"/>
    <property type="match status" value="1"/>
</dbReference>
<dbReference type="Gene3D" id="2.40.50.140">
    <property type="entry name" value="Nucleic acid-binding proteins"/>
    <property type="match status" value="1"/>
</dbReference>
<comment type="subcellular location">
    <subcellularLocation>
        <location evidence="1">Nucleus</location>
    </subcellularLocation>
</comment>
<dbReference type="OrthoDB" id="20018at2759"/>
<dbReference type="SMART" id="SM00658">
    <property type="entry name" value="RPOL8c"/>
    <property type="match status" value="1"/>
</dbReference>
<reference evidence="4 5" key="1">
    <citation type="journal article" date="2018" name="MBio">
        <title>Comparative Genomics Reveals the Core Gene Toolbox for the Fungus-Insect Symbiosis.</title>
        <authorList>
            <person name="Wang Y."/>
            <person name="Stata M."/>
            <person name="Wang W."/>
            <person name="Stajich J.E."/>
            <person name="White M.M."/>
            <person name="Moncalvo J.M."/>
        </authorList>
    </citation>
    <scope>NUCLEOTIDE SEQUENCE [LARGE SCALE GENOMIC DNA]</scope>
    <source>
        <strain evidence="4 5">SC-DP-2</strain>
    </source>
</reference>
<dbReference type="GO" id="GO:0005666">
    <property type="term" value="C:RNA polymerase III complex"/>
    <property type="evidence" value="ECO:0007669"/>
    <property type="project" value="TreeGrafter"/>
</dbReference>
<comment type="similarity">
    <text evidence="2">Belongs to the eukaryotic RPB8 RNA polymerase subunit family.</text>
</comment>
<organism evidence="4 5">
    <name type="scientific">Smittium megazygosporum</name>
    <dbReference type="NCBI Taxonomy" id="133381"/>
    <lineage>
        <taxon>Eukaryota</taxon>
        <taxon>Fungi</taxon>
        <taxon>Fungi incertae sedis</taxon>
        <taxon>Zoopagomycota</taxon>
        <taxon>Kickxellomycotina</taxon>
        <taxon>Harpellomycetes</taxon>
        <taxon>Harpellales</taxon>
        <taxon>Legeriomycetaceae</taxon>
        <taxon>Smittium</taxon>
    </lineage>
</organism>
<dbReference type="GO" id="GO:0005665">
    <property type="term" value="C:RNA polymerase II, core complex"/>
    <property type="evidence" value="ECO:0007669"/>
    <property type="project" value="TreeGrafter"/>
</dbReference>
<dbReference type="SUPFAM" id="SSF50249">
    <property type="entry name" value="Nucleic acid-binding proteins"/>
    <property type="match status" value="1"/>
</dbReference>
<evidence type="ECO:0000256" key="2">
    <source>
        <dbReference type="ARBA" id="ARBA00008912"/>
    </source>
</evidence>
<protein>
    <recommendedName>
        <fullName evidence="6">DNA-directed RNA polymerases I, II, and III subunit RPABC3</fullName>
    </recommendedName>
</protein>
<dbReference type="AlphaFoldDB" id="A0A2T9ZK38"/>
<dbReference type="InterPro" id="IPR012340">
    <property type="entry name" value="NA-bd_OB-fold"/>
</dbReference>
<dbReference type="Proteomes" id="UP000245609">
    <property type="component" value="Unassembled WGS sequence"/>
</dbReference>
<dbReference type="GO" id="GO:0003899">
    <property type="term" value="F:DNA-directed RNA polymerase activity"/>
    <property type="evidence" value="ECO:0007669"/>
    <property type="project" value="InterPro"/>
</dbReference>
<keyword evidence="3" id="KW-0539">Nucleus</keyword>
<dbReference type="PIRSF" id="PIRSF000779">
    <property type="entry name" value="RNA_pol_Rpb8"/>
    <property type="match status" value="1"/>
</dbReference>
<comment type="caution">
    <text evidence="4">The sequence shown here is derived from an EMBL/GenBank/DDBJ whole genome shotgun (WGS) entry which is preliminary data.</text>
</comment>
<dbReference type="PANTHER" id="PTHR10917:SF0">
    <property type="entry name" value="DNA-DIRECTED RNA POLYMERASES I, II, AND III SUBUNIT RPABC3"/>
    <property type="match status" value="1"/>
</dbReference>
<evidence type="ECO:0000256" key="1">
    <source>
        <dbReference type="ARBA" id="ARBA00004123"/>
    </source>
</evidence>
<dbReference type="Pfam" id="PF03870">
    <property type="entry name" value="RNA_pol_Rpb8"/>
    <property type="match status" value="1"/>
</dbReference>
<dbReference type="STRING" id="133381.A0A2T9ZK38"/>
<evidence type="ECO:0008006" key="6">
    <source>
        <dbReference type="Google" id="ProtNLM"/>
    </source>
</evidence>
<evidence type="ECO:0000313" key="4">
    <source>
        <dbReference type="EMBL" id="PVV04922.1"/>
    </source>
</evidence>
<accession>A0A2T9ZK38</accession>
<dbReference type="GO" id="GO:0006351">
    <property type="term" value="P:DNA-templated transcription"/>
    <property type="evidence" value="ECO:0007669"/>
    <property type="project" value="InterPro"/>
</dbReference>
<evidence type="ECO:0000256" key="3">
    <source>
        <dbReference type="ARBA" id="ARBA00023242"/>
    </source>
</evidence>
<name>A0A2T9ZK38_9FUNG</name>